<gene>
    <name evidence="1" type="ORF">J2S01_000470</name>
</gene>
<reference evidence="1 2" key="1">
    <citation type="submission" date="2023-07" db="EMBL/GenBank/DDBJ databases">
        <title>Genomic Encyclopedia of Type Strains, Phase IV (KMG-IV): sequencing the most valuable type-strain genomes for metagenomic binning, comparative biology and taxonomic classification.</title>
        <authorList>
            <person name="Goeker M."/>
        </authorList>
    </citation>
    <scope>NUCLEOTIDE SEQUENCE [LARGE SCALE GENOMIC DNA]</scope>
    <source>
        <strain evidence="1 2">DSM 16980</strain>
    </source>
</reference>
<evidence type="ECO:0000313" key="1">
    <source>
        <dbReference type="EMBL" id="MDQ0202777.1"/>
    </source>
</evidence>
<protein>
    <submittedName>
        <fullName evidence="1">Uncharacterized protein</fullName>
    </submittedName>
</protein>
<organism evidence="1 2">
    <name type="scientific">Pectinatus haikarae</name>
    <dbReference type="NCBI Taxonomy" id="349096"/>
    <lineage>
        <taxon>Bacteria</taxon>
        <taxon>Bacillati</taxon>
        <taxon>Bacillota</taxon>
        <taxon>Negativicutes</taxon>
        <taxon>Selenomonadales</taxon>
        <taxon>Selenomonadaceae</taxon>
        <taxon>Pectinatus</taxon>
    </lineage>
</organism>
<sequence>MNGELSFGRKAFKLAVHSLHPAAASKEKHLDMQ</sequence>
<dbReference type="Proteomes" id="UP001239167">
    <property type="component" value="Unassembled WGS sequence"/>
</dbReference>
<dbReference type="EMBL" id="JAUSUE010000002">
    <property type="protein sequence ID" value="MDQ0202777.1"/>
    <property type="molecule type" value="Genomic_DNA"/>
</dbReference>
<name>A0ABT9Y4M7_9FIRM</name>
<comment type="caution">
    <text evidence="1">The sequence shown here is derived from an EMBL/GenBank/DDBJ whole genome shotgun (WGS) entry which is preliminary data.</text>
</comment>
<evidence type="ECO:0000313" key="2">
    <source>
        <dbReference type="Proteomes" id="UP001239167"/>
    </source>
</evidence>
<accession>A0ABT9Y4M7</accession>
<keyword evidence="2" id="KW-1185">Reference proteome</keyword>
<proteinExistence type="predicted"/>